<feature type="transmembrane region" description="Helical" evidence="3">
    <location>
        <begin position="429"/>
        <end position="453"/>
    </location>
</feature>
<organism evidence="4 5">
    <name type="scientific">Paenibacillus eucommiae</name>
    <dbReference type="NCBI Taxonomy" id="1355755"/>
    <lineage>
        <taxon>Bacteria</taxon>
        <taxon>Bacillati</taxon>
        <taxon>Bacillota</taxon>
        <taxon>Bacilli</taxon>
        <taxon>Bacillales</taxon>
        <taxon>Paenibacillaceae</taxon>
        <taxon>Paenibacillus</taxon>
    </lineage>
</organism>
<keyword evidence="5" id="KW-1185">Reference proteome</keyword>
<keyword evidence="2 3" id="KW-0472">Membrane</keyword>
<dbReference type="PIRSF" id="PIRSF005690">
    <property type="entry name" value="GerBA"/>
    <property type="match status" value="1"/>
</dbReference>
<evidence type="ECO:0000256" key="3">
    <source>
        <dbReference type="SAM" id="Phobius"/>
    </source>
</evidence>
<keyword evidence="3" id="KW-1133">Transmembrane helix</keyword>
<dbReference type="InterPro" id="IPR050768">
    <property type="entry name" value="UPF0353/GerABKA_families"/>
</dbReference>
<evidence type="ECO:0000256" key="1">
    <source>
        <dbReference type="ARBA" id="ARBA00005278"/>
    </source>
</evidence>
<dbReference type="RefSeq" id="WP_209971857.1">
    <property type="nucleotide sequence ID" value="NZ_JAGGLB010000007.1"/>
</dbReference>
<dbReference type="Pfam" id="PF03323">
    <property type="entry name" value="GerA"/>
    <property type="match status" value="1"/>
</dbReference>
<gene>
    <name evidence="4" type="ORF">J2Z66_002724</name>
</gene>
<comment type="similarity">
    <text evidence="1">Belongs to the GerABKA family.</text>
</comment>
<accession>A0ABS4IU55</accession>
<dbReference type="InterPro" id="IPR004995">
    <property type="entry name" value="Spore_Ger"/>
</dbReference>
<proteinExistence type="inferred from homology"/>
<keyword evidence="3" id="KW-0812">Transmembrane</keyword>
<name>A0ABS4IU55_9BACL</name>
<reference evidence="4 5" key="1">
    <citation type="submission" date="2021-03" db="EMBL/GenBank/DDBJ databases">
        <title>Genomic Encyclopedia of Type Strains, Phase IV (KMG-IV): sequencing the most valuable type-strain genomes for metagenomic binning, comparative biology and taxonomic classification.</title>
        <authorList>
            <person name="Goeker M."/>
        </authorList>
    </citation>
    <scope>NUCLEOTIDE SEQUENCE [LARGE SCALE GENOMIC DNA]</scope>
    <source>
        <strain evidence="4 5">DSM 26048</strain>
    </source>
</reference>
<dbReference type="EMBL" id="JAGGLB010000007">
    <property type="protein sequence ID" value="MBP1991117.1"/>
    <property type="molecule type" value="Genomic_DNA"/>
</dbReference>
<dbReference type="PANTHER" id="PTHR22550:SF5">
    <property type="entry name" value="LEUCINE ZIPPER PROTEIN 4"/>
    <property type="match status" value="1"/>
</dbReference>
<evidence type="ECO:0000313" key="5">
    <source>
        <dbReference type="Proteomes" id="UP001519287"/>
    </source>
</evidence>
<evidence type="ECO:0000313" key="4">
    <source>
        <dbReference type="EMBL" id="MBP1991117.1"/>
    </source>
</evidence>
<comment type="caution">
    <text evidence="4">The sequence shown here is derived from an EMBL/GenBank/DDBJ whole genome shotgun (WGS) entry which is preliminary data.</text>
</comment>
<sequence length="505" mass="57118">MGEMLENMSIGQEISWDLNLNRKWFEQIFANCQDMMIESWSYGPALKYAAFSVCCQSLVEDDHNEYMKSTLQDLVQHEAGMTEPISPEQVRYYYTHTGVSSQSRVLLSTYEEVQRHLLEGFVLIFFDQWNQAISYKMNKINKRAVTEPTSEPVVQGPREGTVENLDTNLGMLRQRVKSPLFKIEFFIAGTIMKTKVAFAYLEQAVNPEVLKEFRNRLQNIEPYEVQGTSYIEEWIEDSTYSPFPQHRYTERTDTAAAAVLDGKILVLVENSPMILICPSLFVDFFGTSEDYYVRTVYSTLIRLLRVLAFFIALTLPSIYVAFSTFHPELIPTVLLLAILGTREGIPFPAFLEALIMEVCFELLREAGIRLPRPVGSAVSIVGALVIGQAAIQAKIASPTMVIVVALTGIASFAIPHYDMAIAVRVLRFPFMVAAGMLGGFGLMIVFLLTFLHLTSLHTLGQPYLSSLAPLQLKDMRDVFIRAPLKRLLRSPRNRHLHKSRGKSSP</sequence>
<dbReference type="Proteomes" id="UP001519287">
    <property type="component" value="Unassembled WGS sequence"/>
</dbReference>
<evidence type="ECO:0008006" key="6">
    <source>
        <dbReference type="Google" id="ProtNLM"/>
    </source>
</evidence>
<feature type="transmembrane region" description="Helical" evidence="3">
    <location>
        <begin position="399"/>
        <end position="417"/>
    </location>
</feature>
<protein>
    <recommendedName>
        <fullName evidence="6">Spore germination protein</fullName>
    </recommendedName>
</protein>
<evidence type="ECO:0000256" key="2">
    <source>
        <dbReference type="ARBA" id="ARBA00023136"/>
    </source>
</evidence>
<feature type="transmembrane region" description="Helical" evidence="3">
    <location>
        <begin position="375"/>
        <end position="393"/>
    </location>
</feature>
<feature type="transmembrane region" description="Helical" evidence="3">
    <location>
        <begin position="303"/>
        <end position="325"/>
    </location>
</feature>
<dbReference type="PANTHER" id="PTHR22550">
    <property type="entry name" value="SPORE GERMINATION PROTEIN"/>
    <property type="match status" value="1"/>
</dbReference>